<protein>
    <recommendedName>
        <fullName evidence="4">DUF1056 family protein</fullName>
    </recommendedName>
</protein>
<proteinExistence type="predicted"/>
<evidence type="ECO:0000313" key="3">
    <source>
        <dbReference type="Proteomes" id="UP001070352"/>
    </source>
</evidence>
<evidence type="ECO:0008006" key="4">
    <source>
        <dbReference type="Google" id="ProtNLM"/>
    </source>
</evidence>
<dbReference type="Proteomes" id="UP001070352">
    <property type="component" value="Unassembled WGS sequence"/>
</dbReference>
<name>A0A9Q4DQQ6_BACSC</name>
<dbReference type="AlphaFoldDB" id="A0A9Q4DQQ6"/>
<keyword evidence="1" id="KW-1133">Transmembrane helix</keyword>
<organism evidence="2 3">
    <name type="scientific">Bacillus spizizenii</name>
    <name type="common">Bacillus subtilis subsp. spizizenii</name>
    <dbReference type="NCBI Taxonomy" id="96241"/>
    <lineage>
        <taxon>Bacteria</taxon>
        <taxon>Bacillati</taxon>
        <taxon>Bacillota</taxon>
        <taxon>Bacilli</taxon>
        <taxon>Bacillales</taxon>
        <taxon>Bacillaceae</taxon>
        <taxon>Bacillus</taxon>
    </lineage>
</organism>
<sequence>MKSFFEKLHPFLDDILMLIGFLVVLLTTFTLNAYIASYLLGAILLALGFLISRKGGDNN</sequence>
<evidence type="ECO:0000256" key="1">
    <source>
        <dbReference type="SAM" id="Phobius"/>
    </source>
</evidence>
<dbReference type="Pfam" id="PF06341">
    <property type="entry name" value="DUF1056"/>
    <property type="match status" value="1"/>
</dbReference>
<gene>
    <name evidence="2" type="ORF">MOC45_17900</name>
</gene>
<dbReference type="EMBL" id="JALANJ010000034">
    <property type="protein sequence ID" value="MCY8122440.1"/>
    <property type="molecule type" value="Genomic_DNA"/>
</dbReference>
<feature type="transmembrane region" description="Helical" evidence="1">
    <location>
        <begin position="12"/>
        <end position="29"/>
    </location>
</feature>
<keyword evidence="1" id="KW-0812">Transmembrane</keyword>
<comment type="caution">
    <text evidence="2">The sequence shown here is derived from an EMBL/GenBank/DDBJ whole genome shotgun (WGS) entry which is preliminary data.</text>
</comment>
<dbReference type="InterPro" id="IPR009406">
    <property type="entry name" value="DUF1056"/>
</dbReference>
<evidence type="ECO:0000313" key="2">
    <source>
        <dbReference type="EMBL" id="MCY8122440.1"/>
    </source>
</evidence>
<keyword evidence="1" id="KW-0472">Membrane</keyword>
<reference evidence="2" key="1">
    <citation type="submission" date="2022-02" db="EMBL/GenBank/DDBJ databases">
        <title>Crop Bioprotection Bacillus Genome Sequencing.</title>
        <authorList>
            <person name="Dunlap C."/>
        </authorList>
    </citation>
    <scope>NUCLEOTIDE SEQUENCE</scope>
    <source>
        <strain evidence="2">M18B4</strain>
    </source>
</reference>
<accession>A0A9Q4DQQ6</accession>